<organism evidence="1 2">
    <name type="scientific">Stentor coeruleus</name>
    <dbReference type="NCBI Taxonomy" id="5963"/>
    <lineage>
        <taxon>Eukaryota</taxon>
        <taxon>Sar</taxon>
        <taxon>Alveolata</taxon>
        <taxon>Ciliophora</taxon>
        <taxon>Postciliodesmatophora</taxon>
        <taxon>Heterotrichea</taxon>
        <taxon>Heterotrichida</taxon>
        <taxon>Stentoridae</taxon>
        <taxon>Stentor</taxon>
    </lineage>
</organism>
<dbReference type="OrthoDB" id="10521216at2759"/>
<proteinExistence type="predicted"/>
<dbReference type="AlphaFoldDB" id="A0A1R2BZ36"/>
<dbReference type="EMBL" id="MPUH01000356">
    <property type="protein sequence ID" value="OMJ82044.1"/>
    <property type="molecule type" value="Genomic_DNA"/>
</dbReference>
<evidence type="ECO:0000313" key="2">
    <source>
        <dbReference type="Proteomes" id="UP000187209"/>
    </source>
</evidence>
<name>A0A1R2BZ36_9CILI</name>
<evidence type="ECO:0000313" key="1">
    <source>
        <dbReference type="EMBL" id="OMJ82044.1"/>
    </source>
</evidence>
<dbReference type="Proteomes" id="UP000187209">
    <property type="component" value="Unassembled WGS sequence"/>
</dbReference>
<reference evidence="1 2" key="1">
    <citation type="submission" date="2016-11" db="EMBL/GenBank/DDBJ databases">
        <title>The macronuclear genome of Stentor coeruleus: a giant cell with tiny introns.</title>
        <authorList>
            <person name="Slabodnick M."/>
            <person name="Ruby J.G."/>
            <person name="Reiff S.B."/>
            <person name="Swart E.C."/>
            <person name="Gosai S."/>
            <person name="Prabakaran S."/>
            <person name="Witkowska E."/>
            <person name="Larue G.E."/>
            <person name="Fisher S."/>
            <person name="Freeman R.M."/>
            <person name="Gunawardena J."/>
            <person name="Chu W."/>
            <person name="Stover N.A."/>
            <person name="Gregory B.D."/>
            <person name="Nowacki M."/>
            <person name="Derisi J."/>
            <person name="Roy S.W."/>
            <person name="Marshall W.F."/>
            <person name="Sood P."/>
        </authorList>
    </citation>
    <scope>NUCLEOTIDE SEQUENCE [LARGE SCALE GENOMIC DNA]</scope>
    <source>
        <strain evidence="1">WM001</strain>
    </source>
</reference>
<comment type="caution">
    <text evidence="1">The sequence shown here is derived from an EMBL/GenBank/DDBJ whole genome shotgun (WGS) entry which is preliminary data.</text>
</comment>
<evidence type="ECO:0008006" key="3">
    <source>
        <dbReference type="Google" id="ProtNLM"/>
    </source>
</evidence>
<sequence>MFKYITSLIIDSDDRLCVYAFEALGSLFKEREEGRLRGLSQELEANGSDEEILNPLIEYLTNGLIQSLSLIIYRACSIDFRIRVKIIYPLTKLVLLSKNPIEIRRLEKECLLPVLYNLEKGIIWQASKCLIMLKPEISSLWAMCSQLLDQSPSEANPTPLLLLVTEAMSQLPISLQLSISLETLRHSNRIPSTVDRFSVLLSCLSSIVKLSKILLQSNEPSAIYQLFSQTWFVEMWMHGKHSQFREEMLCCLVESCLANYEASENWLTVGLEVVDVCFKVLDWPCDQDATYCATYFFLLLEEVCTLSRNSPLVDRVQQTLENLISRLSDSEILHYYSYAYTVLICSKYWLPLDELTLSKFMDIVRIKLFSTEIVKIDINIYKQSIQFLVCSCMHLARRFSKQCGNIMHKNLTDYLELIEESQSDQDNISKIISLIEGYAENLEESEFSESSPLEKPQKNYKKEPSGYFYQFLERIHVKFDEKTEEVYESMHAALNIFNRSRNESFCTTRPLEMLRIAQPEKELNWRCLKQTEITGVCDPLRAFCTHVIYPQYSLVVFCIKFYNTTKFQLTSIQIKFLISQNLILGVKQRGICNIGELSTGEVFEWKVRAVINSPGEISGSLLITFLDPTLPCSCTFETRSYYVPVPDILLRDISSGNLLSKFLILWTSLAYSITVRCELVKDFESMTQEIAEHMEQIDCGTRTQGAFQGVTLQGDRIAIYITGSKASKNVRLEYRTNSVDLLKNFTSQTDVFLHQLSHGKLKVLS</sequence>
<gene>
    <name evidence="1" type="ORF">SteCoe_17374</name>
</gene>
<accession>A0A1R2BZ36</accession>
<keyword evidence="2" id="KW-1185">Reference proteome</keyword>
<protein>
    <recommendedName>
        <fullName evidence="3">AP-5 complex subunit beta-1</fullName>
    </recommendedName>
</protein>